<dbReference type="InterPro" id="IPR001119">
    <property type="entry name" value="SLH_dom"/>
</dbReference>
<organism evidence="3 4">
    <name type="scientific">Alkaliphilus peptidifermentans DSM 18978</name>
    <dbReference type="NCBI Taxonomy" id="1120976"/>
    <lineage>
        <taxon>Bacteria</taxon>
        <taxon>Bacillati</taxon>
        <taxon>Bacillota</taxon>
        <taxon>Clostridia</taxon>
        <taxon>Peptostreptococcales</taxon>
        <taxon>Natronincolaceae</taxon>
        <taxon>Alkaliphilus</taxon>
    </lineage>
</organism>
<protein>
    <submittedName>
        <fullName evidence="3">S-layer homology domain-containing protein</fullName>
    </submittedName>
</protein>
<evidence type="ECO:0000313" key="4">
    <source>
        <dbReference type="Proteomes" id="UP000198636"/>
    </source>
</evidence>
<gene>
    <name evidence="3" type="ORF">SAMN03080606_00158</name>
</gene>
<feature type="domain" description="SLH" evidence="2">
    <location>
        <begin position="226"/>
        <end position="288"/>
    </location>
</feature>
<evidence type="ECO:0000259" key="2">
    <source>
        <dbReference type="PROSITE" id="PS51272"/>
    </source>
</evidence>
<keyword evidence="1" id="KW-0677">Repeat</keyword>
<name>A0A1G5AJ39_9FIRM</name>
<dbReference type="PROSITE" id="PS51272">
    <property type="entry name" value="SLH"/>
    <property type="match status" value="2"/>
</dbReference>
<sequence length="929" mass="106071">MLKRQHKISIFIIIIFLANIFSAFAIDGFTSHPVYEGIDNAATQYQNLRFNDTANHWGREAIQEAGALSLMRGSNNGFQPDGNLTYLEALTVLVRAIGLEEEAQQFAETQALPSVRDFVILSVVEEWGRGYVQLAIQNNIITNQEANAITNLTQQQAENLQNQVQQRLDSYGENITPQERAALERQINQQLELNRWNRPISRQEIAMWIARALELQPLYGDKMVEVYSFNDWRQIDTDKIAYIEAVLQEGIMSGMGNGFVPNGNLTRAQMAQILMNIRDELLEKRGVSKLEGRVTKIEELQQQGQDKRIITIENRDNSYNLISLQPNKGKDILLQKNGILHLSDGFREGDRIQYFINQDNKAFYAKTIQATSTVVEGFVEFIDVENNRLAMVDFDDKQHLFVVHSNTPVTTNGKNVSFGELYYGQEVVVTLTNDRVTKIEGYLEEDPNLHGYIPPGSRIKVGDVLFINSQEVALKTGDGIEIYQITSDTDITRNSKFANLFEVKKGDRVILSFDDIYSAEISEIRVEDEERHITAIYRGTIEQVSERNKEVILEKVEVFENNRWVSHTESKVKLKAENNLYSGGSQITLKELSSAKGKEVYVATESSFGVQRVAKLLLKDGRTQQYDNKITNIQYGLGRMVVNNNSVNFHDGTIVVQNNRLIDPYNLEAQQTIHVTADFDARSNSRNAAFINIEYDGMLDDRIDGTRLLVYRGRIDTIGEYQVTIGRLAYQLDYLQLQDNTWVNMDRSKKISMTEDTYIFDSELELEIGVPYFMNSRYINPDDIKDAALRQRIKNRHYVGKTAYFVVKEYSNGSQTVEEILAISLTPHHRVITNRVNTDHGAIGEIASIDLDTNEITLTNLRHWNQLSKRWEAVTKNEAIHMDKAVILVNDQPLNRDEFYTLKKNAKVYVIKNKDVSTGDNAYVVIVEQ</sequence>
<reference evidence="3 4" key="1">
    <citation type="submission" date="2016-10" db="EMBL/GenBank/DDBJ databases">
        <authorList>
            <person name="de Groot N.N."/>
        </authorList>
    </citation>
    <scope>NUCLEOTIDE SEQUENCE [LARGE SCALE GENOMIC DNA]</scope>
    <source>
        <strain evidence="3 4">DSM 18978</strain>
    </source>
</reference>
<proteinExistence type="predicted"/>
<dbReference type="RefSeq" id="WP_091538835.1">
    <property type="nucleotide sequence ID" value="NZ_FMUS01000001.1"/>
</dbReference>
<dbReference type="OrthoDB" id="1703838at2"/>
<dbReference type="AlphaFoldDB" id="A0A1G5AJ39"/>
<dbReference type="EMBL" id="FMUS01000001">
    <property type="protein sequence ID" value="SCX77862.1"/>
    <property type="molecule type" value="Genomic_DNA"/>
</dbReference>
<dbReference type="Proteomes" id="UP000198636">
    <property type="component" value="Unassembled WGS sequence"/>
</dbReference>
<accession>A0A1G5AJ39</accession>
<evidence type="ECO:0000313" key="3">
    <source>
        <dbReference type="EMBL" id="SCX77862.1"/>
    </source>
</evidence>
<dbReference type="Pfam" id="PF00395">
    <property type="entry name" value="SLH"/>
    <property type="match status" value="2"/>
</dbReference>
<feature type="domain" description="SLH" evidence="2">
    <location>
        <begin position="45"/>
        <end position="107"/>
    </location>
</feature>
<evidence type="ECO:0000256" key="1">
    <source>
        <dbReference type="ARBA" id="ARBA00022737"/>
    </source>
</evidence>
<dbReference type="STRING" id="1120976.SAMN03080606_00158"/>
<keyword evidence="4" id="KW-1185">Reference proteome</keyword>